<evidence type="ECO:0000256" key="4">
    <source>
        <dbReference type="ARBA" id="ARBA00023239"/>
    </source>
</evidence>
<protein>
    <recommendedName>
        <fullName evidence="6">Heparinase II/III-like C-terminal domain-containing protein</fullName>
    </recommendedName>
</protein>
<dbReference type="InterPro" id="IPR008929">
    <property type="entry name" value="Chondroitin_lyas"/>
</dbReference>
<evidence type="ECO:0000313" key="7">
    <source>
        <dbReference type="EMBL" id="KAB7733169.1"/>
    </source>
</evidence>
<dbReference type="RefSeq" id="WP_152123007.1">
    <property type="nucleotide sequence ID" value="NZ_WELI01000001.1"/>
</dbReference>
<dbReference type="AlphaFoldDB" id="A0A7J5U5P4"/>
<accession>A0A7J5U5P4</accession>
<evidence type="ECO:0000256" key="3">
    <source>
        <dbReference type="ARBA" id="ARBA00022764"/>
    </source>
</evidence>
<evidence type="ECO:0000313" key="8">
    <source>
        <dbReference type="Proteomes" id="UP000488299"/>
    </source>
</evidence>
<proteinExistence type="predicted"/>
<keyword evidence="8" id="KW-1185">Reference proteome</keyword>
<feature type="signal peptide" evidence="5">
    <location>
        <begin position="1"/>
        <end position="17"/>
    </location>
</feature>
<dbReference type="PANTHER" id="PTHR39210">
    <property type="entry name" value="HEPARIN-SULFATE LYASE"/>
    <property type="match status" value="1"/>
</dbReference>
<dbReference type="Gene3D" id="1.50.10.100">
    <property type="entry name" value="Chondroitin AC/alginate lyase"/>
    <property type="match status" value="1"/>
</dbReference>
<comment type="caution">
    <text evidence="7">The sequence shown here is derived from an EMBL/GenBank/DDBJ whole genome shotgun (WGS) entry which is preliminary data.</text>
</comment>
<evidence type="ECO:0000256" key="1">
    <source>
        <dbReference type="ARBA" id="ARBA00004418"/>
    </source>
</evidence>
<evidence type="ECO:0000256" key="5">
    <source>
        <dbReference type="SAM" id="SignalP"/>
    </source>
</evidence>
<name>A0A7J5U5P4_9BACT</name>
<dbReference type="GO" id="GO:0016829">
    <property type="term" value="F:lyase activity"/>
    <property type="evidence" value="ECO:0007669"/>
    <property type="project" value="UniProtKB-KW"/>
</dbReference>
<dbReference type="Pfam" id="PF07940">
    <property type="entry name" value="Hepar_II_III_C"/>
    <property type="match status" value="1"/>
</dbReference>
<gene>
    <name evidence="7" type="ORF">F5984_04335</name>
</gene>
<dbReference type="PANTHER" id="PTHR39210:SF1">
    <property type="entry name" value="HEPARIN-SULFATE LYASE"/>
    <property type="match status" value="1"/>
</dbReference>
<dbReference type="EMBL" id="WELI01000001">
    <property type="protein sequence ID" value="KAB7733169.1"/>
    <property type="molecule type" value="Genomic_DNA"/>
</dbReference>
<keyword evidence="4" id="KW-0456">Lyase</keyword>
<dbReference type="Proteomes" id="UP000488299">
    <property type="component" value="Unassembled WGS sequence"/>
</dbReference>
<dbReference type="SUPFAM" id="SSF48230">
    <property type="entry name" value="Chondroitin AC/alginate lyase"/>
    <property type="match status" value="1"/>
</dbReference>
<evidence type="ECO:0000259" key="6">
    <source>
        <dbReference type="Pfam" id="PF07940"/>
    </source>
</evidence>
<dbReference type="InterPro" id="IPR012480">
    <property type="entry name" value="Hepar_II_III_C"/>
</dbReference>
<evidence type="ECO:0000256" key="2">
    <source>
        <dbReference type="ARBA" id="ARBA00022729"/>
    </source>
</evidence>
<keyword evidence="3" id="KW-0574">Periplasm</keyword>
<organism evidence="7 8">
    <name type="scientific">Rudanella paleaurantiibacter</name>
    <dbReference type="NCBI Taxonomy" id="2614655"/>
    <lineage>
        <taxon>Bacteria</taxon>
        <taxon>Pseudomonadati</taxon>
        <taxon>Bacteroidota</taxon>
        <taxon>Cytophagia</taxon>
        <taxon>Cytophagales</taxon>
        <taxon>Cytophagaceae</taxon>
        <taxon>Rudanella</taxon>
    </lineage>
</organism>
<keyword evidence="2 5" id="KW-0732">Signal</keyword>
<feature type="chain" id="PRO_5029675430" description="Heparinase II/III-like C-terminal domain-containing protein" evidence="5">
    <location>
        <begin position="18"/>
        <end position="651"/>
    </location>
</feature>
<dbReference type="Gene3D" id="2.70.98.70">
    <property type="match status" value="1"/>
</dbReference>
<feature type="domain" description="Heparinase II/III-like C-terminal" evidence="6">
    <location>
        <begin position="410"/>
        <end position="558"/>
    </location>
</feature>
<comment type="subcellular location">
    <subcellularLocation>
        <location evidence="1">Periplasm</location>
    </subcellularLocation>
</comment>
<sequence>MKHLLSFLFLCALSASAQVVPRNVLVSRYSAEAVRSALVPRAAWTPYPRTPDAWQKALPDSLRLKLVRAGEETAAQPMPTLPATLILEFVRTANRSHYEGVSFARRHQLMDLVLAESVEGKGRFIDPIVNYVWAICEESFWGIPAHLSVQKTGSGLPNVEDRIVDLFAAETGAVLALTDYLLGDRLATVSRLIRPRIYHETNERIFKPIAQTNRYVWLKRDAKVNNWNPWIMANWLTATLLLEPDEQRRSQMTFAAMDGLDIYLNGLGEDGGCDEGPSYWFAAGACVFDALDLLHSASNGKIDVYRLPLIRNMASYVYKMHIDGGYFVDFADADPTLKPDGLMLYRFGEQIADDTLRRFGAWAYQTFTQPELKGNAFRQRGFHRQRQVQNLLAIPRLGATQTSFAGVRDVWFPDVQVMTARSDKGLYVATHAGHNNESHNHNDVGDFILYADGRPVIIDAGRGTYTAKTFSSKRYSLWWTQSAYHNLPTINGLGQPAGRKYEAQAVRYTPSARGASLSMDIAKAYPAEAGVQTWLRTVALDRKNETVSVADEYALATAPRSLQQSFMTTCRVDTATPGRVVFRWSGAEPMQPVVLYYDAKRWQVAVEPIALTEPDDEGFKSKWPNQTIQRVLFTGLNPAASGKVQFRFARQ</sequence>
<dbReference type="GO" id="GO:0042597">
    <property type="term" value="C:periplasmic space"/>
    <property type="evidence" value="ECO:0007669"/>
    <property type="project" value="UniProtKB-SubCell"/>
</dbReference>
<reference evidence="7 8" key="1">
    <citation type="submission" date="2019-10" db="EMBL/GenBank/DDBJ databases">
        <title>Rudanella paleaurantiibacter sp. nov., isolated from sludge.</title>
        <authorList>
            <person name="Xu S.Q."/>
        </authorList>
    </citation>
    <scope>NUCLEOTIDE SEQUENCE [LARGE SCALE GENOMIC DNA]</scope>
    <source>
        <strain evidence="7 8">HX-22-17</strain>
    </source>
</reference>